<evidence type="ECO:0000313" key="5">
    <source>
        <dbReference type="Proteomes" id="UP000006201"/>
    </source>
</evidence>
<evidence type="ECO:0000256" key="1">
    <source>
        <dbReference type="PROSITE-ProRule" id="PRU00169"/>
    </source>
</evidence>
<dbReference type="eggNOG" id="COG0457">
    <property type="taxonomic scope" value="Bacteria"/>
</dbReference>
<dbReference type="Gene3D" id="1.25.40.10">
    <property type="entry name" value="Tetratricopeptide repeat domain"/>
    <property type="match status" value="2"/>
</dbReference>
<dbReference type="HOGENOM" id="CLU_035496_1_0_6"/>
<name>A4CBT7_9GAMM</name>
<sequence>MAAKPLIDYQDKKILIVDDQRSFQTMLKGLLFSIGARNINFANSGESALSQCLETQFDLLFIDYNLGNGKNGRQLLEELRSKDCLAVDAIYMIVSGESTRPMVLGAVEAEPDDYLIKPFSQGLLKTRIHRVYKRKQAMKEALIALKEENYTAAIDLILAVQKEQPRYRQYCAQLLCTIYIKQKQYSLAKRLLNLEISKKRVLWALIALASIAHLNKEYNVALELCNEVLDSNRFRVEAYDIKARCLLALGETKEALKTIKQSVAISPFSFHRQHLLADIARENKAYNSLINACQSLLEMSKRSIHQDISHQLNYIRALFDAAQNSDNEPDKEHYLKETKLALRKAKTDQQLFTDTSFDTFEAMCLARLDALQGNYFDSKKSLCAVQKELEHNESELPLDLYPESIMTLLEIGEFEQAFEQLAVFKTKSDKNTDFVEAIMAEQAGNAEQKIASFDSHNKKGIEEYKKGNFSLAIEEFENALRFAPMNTGSALNLIQALLQVLQHSGSNKVELKQKCLNSFKIVEGLNLPESHFNRCKELKAEYKRINALLG</sequence>
<dbReference type="Proteomes" id="UP000006201">
    <property type="component" value="Unassembled WGS sequence"/>
</dbReference>
<evidence type="ECO:0000313" key="4">
    <source>
        <dbReference type="EMBL" id="EAR27824.1"/>
    </source>
</evidence>
<feature type="modified residue" description="4-aspartylphosphate" evidence="1">
    <location>
        <position position="63"/>
    </location>
</feature>
<dbReference type="CDD" id="cd17589">
    <property type="entry name" value="REC_TPR"/>
    <property type="match status" value="1"/>
</dbReference>
<accession>A4CBT7</accession>
<comment type="caution">
    <text evidence="4">The sequence shown here is derived from an EMBL/GenBank/DDBJ whole genome shotgun (WGS) entry which is preliminary data.</text>
</comment>
<gene>
    <name evidence="4" type="ORF">PTD2_18420</name>
</gene>
<dbReference type="SUPFAM" id="SSF52172">
    <property type="entry name" value="CheY-like"/>
    <property type="match status" value="1"/>
</dbReference>
<dbReference type="EMBL" id="AAOH01000005">
    <property type="protein sequence ID" value="EAR27824.1"/>
    <property type="molecule type" value="Genomic_DNA"/>
</dbReference>
<evidence type="ECO:0000259" key="3">
    <source>
        <dbReference type="PROSITE" id="PS50110"/>
    </source>
</evidence>
<dbReference type="Pfam" id="PF00072">
    <property type="entry name" value="Response_reg"/>
    <property type="match status" value="1"/>
</dbReference>
<dbReference type="InterPro" id="IPR011990">
    <property type="entry name" value="TPR-like_helical_dom_sf"/>
</dbReference>
<dbReference type="eggNOG" id="COG3706">
    <property type="taxonomic scope" value="Bacteria"/>
</dbReference>
<dbReference type="InterPro" id="IPR011006">
    <property type="entry name" value="CheY-like_superfamily"/>
</dbReference>
<dbReference type="PANTHER" id="PTHR43228:SF1">
    <property type="entry name" value="TWO-COMPONENT RESPONSE REGULATOR ARR22"/>
    <property type="match status" value="1"/>
</dbReference>
<reference evidence="4 5" key="1">
    <citation type="submission" date="2006-02" db="EMBL/GenBank/DDBJ databases">
        <authorList>
            <person name="Moran M.A."/>
            <person name="Kjelleberg S."/>
            <person name="Egan S."/>
            <person name="Saunders N."/>
            <person name="Thomas T."/>
            <person name="Ferriera S."/>
            <person name="Johnson J."/>
            <person name="Kravitz S."/>
            <person name="Halpern A."/>
            <person name="Remington K."/>
            <person name="Beeson K."/>
            <person name="Tran B."/>
            <person name="Rogers Y.-H."/>
            <person name="Friedman R."/>
            <person name="Venter J.C."/>
        </authorList>
    </citation>
    <scope>NUCLEOTIDE SEQUENCE [LARGE SCALE GENOMIC DNA]</scope>
    <source>
        <strain evidence="4 5">D2</strain>
    </source>
</reference>
<dbReference type="PROSITE" id="PS50005">
    <property type="entry name" value="TPR"/>
    <property type="match status" value="1"/>
</dbReference>
<keyword evidence="2" id="KW-0802">TPR repeat</keyword>
<dbReference type="AlphaFoldDB" id="A4CBT7"/>
<protein>
    <submittedName>
        <fullName evidence="4">Response regulator with TPR repeat</fullName>
    </submittedName>
</protein>
<keyword evidence="5" id="KW-1185">Reference proteome</keyword>
<dbReference type="SUPFAM" id="SSF48452">
    <property type="entry name" value="TPR-like"/>
    <property type="match status" value="1"/>
</dbReference>
<organism evidence="4 5">
    <name type="scientific">Pseudoalteromonas tunicata D2</name>
    <dbReference type="NCBI Taxonomy" id="87626"/>
    <lineage>
        <taxon>Bacteria</taxon>
        <taxon>Pseudomonadati</taxon>
        <taxon>Pseudomonadota</taxon>
        <taxon>Gammaproteobacteria</taxon>
        <taxon>Alteromonadales</taxon>
        <taxon>Pseudoalteromonadaceae</taxon>
        <taxon>Pseudoalteromonas</taxon>
    </lineage>
</organism>
<dbReference type="STRING" id="87626.PTD2_18420"/>
<dbReference type="InterPro" id="IPR001789">
    <property type="entry name" value="Sig_transdc_resp-reg_receiver"/>
</dbReference>
<dbReference type="GO" id="GO:0000160">
    <property type="term" value="P:phosphorelay signal transduction system"/>
    <property type="evidence" value="ECO:0007669"/>
    <property type="project" value="InterPro"/>
</dbReference>
<feature type="domain" description="Response regulatory" evidence="3">
    <location>
        <begin position="13"/>
        <end position="132"/>
    </location>
</feature>
<dbReference type="Gene3D" id="3.40.50.2300">
    <property type="match status" value="1"/>
</dbReference>
<proteinExistence type="predicted"/>
<dbReference type="InterPro" id="IPR019734">
    <property type="entry name" value="TPR_rpt"/>
</dbReference>
<keyword evidence="1" id="KW-0597">Phosphoprotein</keyword>
<dbReference type="InterPro" id="IPR052048">
    <property type="entry name" value="ST_Response_Regulator"/>
</dbReference>
<dbReference type="PROSITE" id="PS50110">
    <property type="entry name" value="RESPONSE_REGULATORY"/>
    <property type="match status" value="1"/>
</dbReference>
<dbReference type="PANTHER" id="PTHR43228">
    <property type="entry name" value="TWO-COMPONENT RESPONSE REGULATOR"/>
    <property type="match status" value="1"/>
</dbReference>
<feature type="repeat" description="TPR" evidence="2">
    <location>
        <begin position="453"/>
        <end position="486"/>
    </location>
</feature>
<evidence type="ECO:0000256" key="2">
    <source>
        <dbReference type="PROSITE-ProRule" id="PRU00339"/>
    </source>
</evidence>
<dbReference type="SMART" id="SM00028">
    <property type="entry name" value="TPR"/>
    <property type="match status" value="3"/>
</dbReference>
<dbReference type="SMART" id="SM00448">
    <property type="entry name" value="REC"/>
    <property type="match status" value="1"/>
</dbReference>
<dbReference type="OrthoDB" id="7298659at2"/>
<dbReference type="RefSeq" id="WP_009839656.1">
    <property type="nucleotide sequence ID" value="NZ_CH959301.1"/>
</dbReference>